<reference evidence="1 2" key="1">
    <citation type="journal article" date="2019" name="J. Hered.">
        <title>An Improved Genome Assembly for Drosophila navojoa, the Basal Species in the mojavensis Cluster.</title>
        <authorList>
            <person name="Vanderlinde T."/>
            <person name="Dupim E.G."/>
            <person name="Nazario-Yepiz N.O."/>
            <person name="Carvalho A.B."/>
        </authorList>
    </citation>
    <scope>NUCLEOTIDE SEQUENCE [LARGE SCALE GENOMIC DNA]</scope>
    <source>
        <strain evidence="1">Navoj_Jal97</strain>
        <tissue evidence="1">Whole organism</tissue>
    </source>
</reference>
<name>A0A484BGS9_DRONA</name>
<dbReference type="Proteomes" id="UP000295192">
    <property type="component" value="Unassembled WGS sequence"/>
</dbReference>
<sequence length="113" mass="12181">MTTEICDAVQICDMPECLASAEFDLSLASSWAGAIYRQELTVGDVFVHNEPLAKPEPEAEPESGSSPVEPLLWCLHISLHTTEMPFICGNPCQPQAVPVAQGSWLHLLCSATA</sequence>
<evidence type="ECO:0000313" key="1">
    <source>
        <dbReference type="EMBL" id="TDG47240.1"/>
    </source>
</evidence>
<dbReference type="EMBL" id="LSRL02000047">
    <property type="protein sequence ID" value="TDG47240.1"/>
    <property type="molecule type" value="Genomic_DNA"/>
</dbReference>
<proteinExistence type="predicted"/>
<accession>A0A484BGS9</accession>
<dbReference type="AlphaFoldDB" id="A0A484BGS9"/>
<organism evidence="1 2">
    <name type="scientific">Drosophila navojoa</name>
    <name type="common">Fruit fly</name>
    <dbReference type="NCBI Taxonomy" id="7232"/>
    <lineage>
        <taxon>Eukaryota</taxon>
        <taxon>Metazoa</taxon>
        <taxon>Ecdysozoa</taxon>
        <taxon>Arthropoda</taxon>
        <taxon>Hexapoda</taxon>
        <taxon>Insecta</taxon>
        <taxon>Pterygota</taxon>
        <taxon>Neoptera</taxon>
        <taxon>Endopterygota</taxon>
        <taxon>Diptera</taxon>
        <taxon>Brachycera</taxon>
        <taxon>Muscomorpha</taxon>
        <taxon>Ephydroidea</taxon>
        <taxon>Drosophilidae</taxon>
        <taxon>Drosophila</taxon>
    </lineage>
</organism>
<protein>
    <submittedName>
        <fullName evidence="1">Uncharacterized protein</fullName>
    </submittedName>
</protein>
<gene>
    <name evidence="1" type="ORF">AWZ03_006371</name>
</gene>
<comment type="caution">
    <text evidence="1">The sequence shown here is derived from an EMBL/GenBank/DDBJ whole genome shotgun (WGS) entry which is preliminary data.</text>
</comment>
<evidence type="ECO:0000313" key="2">
    <source>
        <dbReference type="Proteomes" id="UP000295192"/>
    </source>
</evidence>
<keyword evidence="2" id="KW-1185">Reference proteome</keyword>